<feature type="compositionally biased region" description="Polar residues" evidence="7">
    <location>
        <begin position="23"/>
        <end position="32"/>
    </location>
</feature>
<dbReference type="InterPro" id="IPR004826">
    <property type="entry name" value="bZIP_Maf"/>
</dbReference>
<evidence type="ECO:0000256" key="7">
    <source>
        <dbReference type="SAM" id="MobiDB-lite"/>
    </source>
</evidence>
<dbReference type="Gene3D" id="1.20.5.170">
    <property type="match status" value="1"/>
</dbReference>
<feature type="domain" description="BZIP" evidence="8">
    <location>
        <begin position="264"/>
        <end position="327"/>
    </location>
</feature>
<keyword evidence="4" id="KW-0010">Activator</keyword>
<comment type="similarity">
    <text evidence="1">Belongs to the bZIP family. Fos subfamily.</text>
</comment>
<dbReference type="InterPro" id="IPR004827">
    <property type="entry name" value="bZIP"/>
</dbReference>
<evidence type="ECO:0000313" key="9">
    <source>
        <dbReference type="EMBL" id="GFG31520.1"/>
    </source>
</evidence>
<comment type="caution">
    <text evidence="9">The sequence shown here is derived from an EMBL/GenBank/DDBJ whole genome shotgun (WGS) entry which is preliminary data.</text>
</comment>
<evidence type="ECO:0000256" key="2">
    <source>
        <dbReference type="ARBA" id="ARBA00023015"/>
    </source>
</evidence>
<dbReference type="PANTHER" id="PTHR23351:SF56">
    <property type="entry name" value="KAYAK"/>
    <property type="match status" value="1"/>
</dbReference>
<dbReference type="InterPro" id="IPR000837">
    <property type="entry name" value="AP-1"/>
</dbReference>
<dbReference type="PANTHER" id="PTHR23351">
    <property type="entry name" value="FOS TRANSCRIPTION FACTOR-RELATED"/>
    <property type="match status" value="1"/>
</dbReference>
<dbReference type="InParanoid" id="A0A6L2PJ86"/>
<dbReference type="PRINTS" id="PR00042">
    <property type="entry name" value="LEUZIPPRFOS"/>
</dbReference>
<feature type="compositionally biased region" description="Polar residues" evidence="7">
    <location>
        <begin position="1"/>
        <end position="16"/>
    </location>
</feature>
<feature type="compositionally biased region" description="Polar residues" evidence="7">
    <location>
        <begin position="462"/>
        <end position="472"/>
    </location>
</feature>
<gene>
    <name evidence="9" type="ORF">Cfor_09177</name>
</gene>
<feature type="region of interest" description="Disordered" evidence="7">
    <location>
        <begin position="1"/>
        <end position="45"/>
    </location>
</feature>
<dbReference type="Pfam" id="PF03131">
    <property type="entry name" value="bZIP_Maf"/>
    <property type="match status" value="1"/>
</dbReference>
<proteinExistence type="inferred from homology"/>
<dbReference type="FunCoup" id="A0A6L2PJ86">
    <property type="interactions" value="265"/>
</dbReference>
<feature type="region of interest" description="Disordered" evidence="7">
    <location>
        <begin position="247"/>
        <end position="276"/>
    </location>
</feature>
<dbReference type="FunFam" id="1.20.5.170:FF:000006">
    <property type="entry name" value="fos-related antigen 2 isoform X1"/>
    <property type="match status" value="1"/>
</dbReference>
<reference evidence="10" key="1">
    <citation type="submission" date="2020-01" db="EMBL/GenBank/DDBJ databases">
        <title>Draft genome sequence of the Termite Coptotermes fromosanus.</title>
        <authorList>
            <person name="Itakura S."/>
            <person name="Yosikawa Y."/>
            <person name="Umezawa K."/>
        </authorList>
    </citation>
    <scope>NUCLEOTIDE SEQUENCE [LARGE SCALE GENOMIC DNA]</scope>
</reference>
<organism evidence="9 10">
    <name type="scientific">Coptotermes formosanus</name>
    <name type="common">Formosan subterranean termite</name>
    <dbReference type="NCBI Taxonomy" id="36987"/>
    <lineage>
        <taxon>Eukaryota</taxon>
        <taxon>Metazoa</taxon>
        <taxon>Ecdysozoa</taxon>
        <taxon>Arthropoda</taxon>
        <taxon>Hexapoda</taxon>
        <taxon>Insecta</taxon>
        <taxon>Pterygota</taxon>
        <taxon>Neoptera</taxon>
        <taxon>Polyneoptera</taxon>
        <taxon>Dictyoptera</taxon>
        <taxon>Blattodea</taxon>
        <taxon>Blattoidea</taxon>
        <taxon>Termitoidae</taxon>
        <taxon>Rhinotermitidae</taxon>
        <taxon>Coptotermes</taxon>
    </lineage>
</organism>
<protein>
    <recommendedName>
        <fullName evidence="8">BZIP domain-containing protein</fullName>
    </recommendedName>
</protein>
<dbReference type="GO" id="GO:0005634">
    <property type="term" value="C:nucleus"/>
    <property type="evidence" value="ECO:0007669"/>
    <property type="project" value="UniProtKB-ARBA"/>
</dbReference>
<keyword evidence="2" id="KW-0805">Transcription regulation</keyword>
<sequence>MLFHNSSSDSENSQDTAEVVSPASKSQRSMTSARPCKTEGSTHRVNSRWLSGERGAGACNRWTCKYCECRNPTSAASLSGTKDNRTVYQELSAYRYFRLRNIDISHDHHQFPRKTNERLVITQSRSIMEPLDLSHLPPELWYQQFVTLDGLHSGVPTRTTPTLTPTTLRNIEQTFIELQSEAESHQNEAGFVPPVVQPITQGSAYMSVVDSKAWQGGIASVVQTRPSVVTAAAATATATAMTTTRRNMGGRRPIKNSGISPEEEERRRVRRERNKMAAARCRKRRMDHTNALLLETEGLEQKKQGLQQEIQQLQMQKEELEFLLEAHKACCRLTSSSGQRSPQDIKPFVYPAPALEDKLIRVKQEIDDPNTIATVPLSQPTPPKRPVLASDATAGVKPSRPNSLPVAAAFTPSLSTLKAAVSVSEVAGIPITTPSAGIPFNFDSLMEGGTGLTPVSTPLVPSCSSQQRSSTGCVDLSSPDSVPPKLVSL</sequence>
<comment type="subunit">
    <text evidence="6">Homodimer. Heterodimer with Jra. The kay-Jra heterodimer binds more stably to the AP-1 site than either of the two proteins alone.</text>
</comment>
<dbReference type="GO" id="GO:0000978">
    <property type="term" value="F:RNA polymerase II cis-regulatory region sequence-specific DNA binding"/>
    <property type="evidence" value="ECO:0007669"/>
    <property type="project" value="TreeGrafter"/>
</dbReference>
<dbReference type="AlphaFoldDB" id="A0A6L2PJ86"/>
<evidence type="ECO:0000313" key="10">
    <source>
        <dbReference type="Proteomes" id="UP000502823"/>
    </source>
</evidence>
<evidence type="ECO:0000256" key="1">
    <source>
        <dbReference type="ARBA" id="ARBA00007619"/>
    </source>
</evidence>
<accession>A0A6L2PJ86</accession>
<dbReference type="InterPro" id="IPR046347">
    <property type="entry name" value="bZIP_sf"/>
</dbReference>
<evidence type="ECO:0000256" key="6">
    <source>
        <dbReference type="ARBA" id="ARBA00044005"/>
    </source>
</evidence>
<dbReference type="SMART" id="SM00338">
    <property type="entry name" value="BRLZ"/>
    <property type="match status" value="1"/>
</dbReference>
<dbReference type="PROSITE" id="PS00036">
    <property type="entry name" value="BZIP_BASIC"/>
    <property type="match status" value="1"/>
</dbReference>
<dbReference type="GO" id="GO:0000981">
    <property type="term" value="F:DNA-binding transcription factor activity, RNA polymerase II-specific"/>
    <property type="evidence" value="ECO:0007669"/>
    <property type="project" value="TreeGrafter"/>
</dbReference>
<dbReference type="OrthoDB" id="5866312at2759"/>
<dbReference type="CDD" id="cd14721">
    <property type="entry name" value="bZIP_Fos"/>
    <property type="match status" value="1"/>
</dbReference>
<keyword evidence="5" id="KW-0804">Transcription</keyword>
<evidence type="ECO:0000259" key="8">
    <source>
        <dbReference type="PROSITE" id="PS50217"/>
    </source>
</evidence>
<feature type="region of interest" description="Disordered" evidence="7">
    <location>
        <begin position="459"/>
        <end position="489"/>
    </location>
</feature>
<evidence type="ECO:0000256" key="4">
    <source>
        <dbReference type="ARBA" id="ARBA00023159"/>
    </source>
</evidence>
<dbReference type="EMBL" id="BLKM01000314">
    <property type="protein sequence ID" value="GFG31520.1"/>
    <property type="molecule type" value="Genomic_DNA"/>
</dbReference>
<keyword evidence="10" id="KW-1185">Reference proteome</keyword>
<dbReference type="Proteomes" id="UP000502823">
    <property type="component" value="Unassembled WGS sequence"/>
</dbReference>
<dbReference type="SUPFAM" id="SSF57959">
    <property type="entry name" value="Leucine zipper domain"/>
    <property type="match status" value="1"/>
</dbReference>
<name>A0A6L2PJ86_COPFO</name>
<evidence type="ECO:0000256" key="3">
    <source>
        <dbReference type="ARBA" id="ARBA00023125"/>
    </source>
</evidence>
<evidence type="ECO:0000256" key="5">
    <source>
        <dbReference type="ARBA" id="ARBA00023163"/>
    </source>
</evidence>
<dbReference type="PROSITE" id="PS50217">
    <property type="entry name" value="BZIP"/>
    <property type="match status" value="1"/>
</dbReference>
<keyword evidence="3" id="KW-0238">DNA-binding</keyword>